<protein>
    <submittedName>
        <fullName evidence="1">Uncharacterized protein</fullName>
    </submittedName>
</protein>
<accession>A0AAE1T9W3</accession>
<comment type="caution">
    <text evidence="1">The sequence shown here is derived from an EMBL/GenBank/DDBJ whole genome shotgun (WGS) entry which is preliminary data.</text>
</comment>
<organism evidence="1 2">
    <name type="scientific">Sesamum angolense</name>
    <dbReference type="NCBI Taxonomy" id="2727404"/>
    <lineage>
        <taxon>Eukaryota</taxon>
        <taxon>Viridiplantae</taxon>
        <taxon>Streptophyta</taxon>
        <taxon>Embryophyta</taxon>
        <taxon>Tracheophyta</taxon>
        <taxon>Spermatophyta</taxon>
        <taxon>Magnoliopsida</taxon>
        <taxon>eudicotyledons</taxon>
        <taxon>Gunneridae</taxon>
        <taxon>Pentapetalae</taxon>
        <taxon>asterids</taxon>
        <taxon>lamiids</taxon>
        <taxon>Lamiales</taxon>
        <taxon>Pedaliaceae</taxon>
        <taxon>Sesamum</taxon>
    </lineage>
</organism>
<reference evidence="1" key="2">
    <citation type="journal article" date="2024" name="Plant">
        <title>Genomic evolution and insights into agronomic trait innovations of Sesamum species.</title>
        <authorList>
            <person name="Miao H."/>
            <person name="Wang L."/>
            <person name="Qu L."/>
            <person name="Liu H."/>
            <person name="Sun Y."/>
            <person name="Le M."/>
            <person name="Wang Q."/>
            <person name="Wei S."/>
            <person name="Zheng Y."/>
            <person name="Lin W."/>
            <person name="Duan Y."/>
            <person name="Cao H."/>
            <person name="Xiong S."/>
            <person name="Wang X."/>
            <person name="Wei L."/>
            <person name="Li C."/>
            <person name="Ma Q."/>
            <person name="Ju M."/>
            <person name="Zhao R."/>
            <person name="Li G."/>
            <person name="Mu C."/>
            <person name="Tian Q."/>
            <person name="Mei H."/>
            <person name="Zhang T."/>
            <person name="Gao T."/>
            <person name="Zhang H."/>
        </authorList>
    </citation>
    <scope>NUCLEOTIDE SEQUENCE</scope>
    <source>
        <strain evidence="1">K16</strain>
    </source>
</reference>
<gene>
    <name evidence="1" type="ORF">Sango_3089600</name>
</gene>
<dbReference type="AlphaFoldDB" id="A0AAE1T9W3"/>
<name>A0AAE1T9W3_9LAMI</name>
<evidence type="ECO:0000313" key="1">
    <source>
        <dbReference type="EMBL" id="KAK4384124.1"/>
    </source>
</evidence>
<sequence>MWIELLKDYDCTIDYHLGKANIVADALSRKTVDHLASMICYNVEYLIALRAMDMHFSVGGDMLLATMQVKPSLKDKIRNAQEKDPHLQKVKTKVQEGKNSQFIIQNDGMLLNGKCVCVPNVEELRTEAHYAPYHAPW</sequence>
<dbReference type="EMBL" id="JACGWL010000300">
    <property type="protein sequence ID" value="KAK4384124.1"/>
    <property type="molecule type" value="Genomic_DNA"/>
</dbReference>
<dbReference type="Proteomes" id="UP001289374">
    <property type="component" value="Unassembled WGS sequence"/>
</dbReference>
<reference evidence="1" key="1">
    <citation type="submission" date="2020-06" db="EMBL/GenBank/DDBJ databases">
        <authorList>
            <person name="Li T."/>
            <person name="Hu X."/>
            <person name="Zhang T."/>
            <person name="Song X."/>
            <person name="Zhang H."/>
            <person name="Dai N."/>
            <person name="Sheng W."/>
            <person name="Hou X."/>
            <person name="Wei L."/>
        </authorList>
    </citation>
    <scope>NUCLEOTIDE SEQUENCE</scope>
    <source>
        <strain evidence="1">K16</strain>
        <tissue evidence="1">Leaf</tissue>
    </source>
</reference>
<proteinExistence type="predicted"/>
<keyword evidence="2" id="KW-1185">Reference proteome</keyword>
<evidence type="ECO:0000313" key="2">
    <source>
        <dbReference type="Proteomes" id="UP001289374"/>
    </source>
</evidence>